<keyword evidence="6" id="KW-1185">Reference proteome</keyword>
<dbReference type="PROSITE" id="PS51257">
    <property type="entry name" value="PROKAR_LIPOPROTEIN"/>
    <property type="match status" value="1"/>
</dbReference>
<name>A0A7K3M222_9ACTN</name>
<evidence type="ECO:0000259" key="4">
    <source>
        <dbReference type="Pfam" id="PF13458"/>
    </source>
</evidence>
<dbReference type="Gene3D" id="3.40.50.2300">
    <property type="match status" value="2"/>
</dbReference>
<feature type="region of interest" description="Disordered" evidence="3">
    <location>
        <begin position="31"/>
        <end position="62"/>
    </location>
</feature>
<dbReference type="SUPFAM" id="SSF53822">
    <property type="entry name" value="Periplasmic binding protein-like I"/>
    <property type="match status" value="1"/>
</dbReference>
<evidence type="ECO:0000313" key="5">
    <source>
        <dbReference type="EMBL" id="NDL56962.1"/>
    </source>
</evidence>
<evidence type="ECO:0000256" key="2">
    <source>
        <dbReference type="ARBA" id="ARBA00022729"/>
    </source>
</evidence>
<accession>A0A7K3M222</accession>
<evidence type="ECO:0000256" key="1">
    <source>
        <dbReference type="ARBA" id="ARBA00010062"/>
    </source>
</evidence>
<keyword evidence="2" id="KW-0732">Signal</keyword>
<dbReference type="InterPro" id="IPR028081">
    <property type="entry name" value="Leu-bd"/>
</dbReference>
<feature type="compositionally biased region" description="Acidic residues" evidence="3">
    <location>
        <begin position="41"/>
        <end position="62"/>
    </location>
</feature>
<comment type="similarity">
    <text evidence="1">Belongs to the leucine-binding protein family.</text>
</comment>
<dbReference type="CDD" id="cd06332">
    <property type="entry name" value="PBP1_aromatic_compounds-like"/>
    <property type="match status" value="1"/>
</dbReference>
<reference evidence="5 6" key="1">
    <citation type="submission" date="2019-11" db="EMBL/GenBank/DDBJ databases">
        <authorList>
            <person name="Li X.-J."/>
            <person name="Feng X.-M."/>
        </authorList>
    </citation>
    <scope>NUCLEOTIDE SEQUENCE [LARGE SCALE GENOMIC DNA]</scope>
    <source>
        <strain evidence="5 6">XMNu-373</strain>
    </source>
</reference>
<dbReference type="PANTHER" id="PTHR30483:SF6">
    <property type="entry name" value="PERIPLASMIC BINDING PROTEIN OF ABC TRANSPORTER FOR NATURAL AMINO ACIDS"/>
    <property type="match status" value="1"/>
</dbReference>
<dbReference type="EMBL" id="WLZY01000002">
    <property type="protein sequence ID" value="NDL56962.1"/>
    <property type="molecule type" value="Genomic_DNA"/>
</dbReference>
<dbReference type="AlphaFoldDB" id="A0A7K3M222"/>
<sequence length="445" mass="47529">MRQHARIGRRLWAVPIALALVLAACQSGDDDAELGTPDLEGQVEEDDDEDADDDAPDDATEADGEELVIGRISALEGAFAAGAEDGERGVQMVLEEFGHEVAGRPIRTIVESSDTTPETATDRARKLVEQDGVHVIHGPLSGAEGVALASYAHDTPHLTIVDAASGATPTTLENPASNYFRWHSEGAMWTAPLGPYAIEELGYERVSTLAEDYAFPHAQVGGFLEGFCAAGGDLASTHWVPLGESDYSSVIASIPDDIDAMFVSLGGSDAVDFLSQAIDFGLDVPILGGSILVGADVLESEGQIRESALGIVSSTVYPPATADVYEWQDFIARYRDMFGDEGFETPSNFAILYYNSFKSLLLGIEEAGGVVEEDDGESLRAAMEGLSWDSPIGPLSLNENRQAETDVFVFEVIEGDDGELTTELREVGEQVPQPGTPWERLDACP</sequence>
<dbReference type="RefSeq" id="WP_162449655.1">
    <property type="nucleotide sequence ID" value="NZ_WLZY01000002.1"/>
</dbReference>
<organism evidence="5 6">
    <name type="scientific">Phytoactinopolyspora mesophila</name>
    <dbReference type="NCBI Taxonomy" id="2650750"/>
    <lineage>
        <taxon>Bacteria</taxon>
        <taxon>Bacillati</taxon>
        <taxon>Actinomycetota</taxon>
        <taxon>Actinomycetes</taxon>
        <taxon>Jiangellales</taxon>
        <taxon>Jiangellaceae</taxon>
        <taxon>Phytoactinopolyspora</taxon>
    </lineage>
</organism>
<dbReference type="InterPro" id="IPR028082">
    <property type="entry name" value="Peripla_BP_I"/>
</dbReference>
<evidence type="ECO:0000313" key="6">
    <source>
        <dbReference type="Proteomes" id="UP000460435"/>
    </source>
</evidence>
<feature type="domain" description="Leucine-binding protein" evidence="4">
    <location>
        <begin position="68"/>
        <end position="414"/>
    </location>
</feature>
<proteinExistence type="inferred from homology"/>
<dbReference type="PANTHER" id="PTHR30483">
    <property type="entry name" value="LEUCINE-SPECIFIC-BINDING PROTEIN"/>
    <property type="match status" value="1"/>
</dbReference>
<dbReference type="Proteomes" id="UP000460435">
    <property type="component" value="Unassembled WGS sequence"/>
</dbReference>
<protein>
    <submittedName>
        <fullName evidence="5">ABC transporter substrate-binding protein</fullName>
    </submittedName>
</protein>
<gene>
    <name evidence="5" type="ORF">F7O44_07740</name>
</gene>
<dbReference type="InterPro" id="IPR051010">
    <property type="entry name" value="BCAA_transport"/>
</dbReference>
<dbReference type="Pfam" id="PF13458">
    <property type="entry name" value="Peripla_BP_6"/>
    <property type="match status" value="1"/>
</dbReference>
<comment type="caution">
    <text evidence="5">The sequence shown here is derived from an EMBL/GenBank/DDBJ whole genome shotgun (WGS) entry which is preliminary data.</text>
</comment>
<evidence type="ECO:0000256" key="3">
    <source>
        <dbReference type="SAM" id="MobiDB-lite"/>
    </source>
</evidence>